<evidence type="ECO:0000313" key="4">
    <source>
        <dbReference type="Proteomes" id="UP000269669"/>
    </source>
</evidence>
<comment type="caution">
    <text evidence="3">The sequence shown here is derived from an EMBL/GenBank/DDBJ whole genome shotgun (WGS) entry which is preliminary data.</text>
</comment>
<dbReference type="GO" id="GO:0006281">
    <property type="term" value="P:DNA repair"/>
    <property type="evidence" value="ECO:0007669"/>
    <property type="project" value="InterPro"/>
</dbReference>
<evidence type="ECO:0000256" key="1">
    <source>
        <dbReference type="ARBA" id="ARBA00022763"/>
    </source>
</evidence>
<accession>A0A3R9QKI9</accession>
<organism evidence="3 4">
    <name type="scientific">Edaphobacter aggregans</name>
    <dbReference type="NCBI Taxonomy" id="570835"/>
    <lineage>
        <taxon>Bacteria</taxon>
        <taxon>Pseudomonadati</taxon>
        <taxon>Acidobacteriota</taxon>
        <taxon>Terriglobia</taxon>
        <taxon>Terriglobales</taxon>
        <taxon>Acidobacteriaceae</taxon>
        <taxon>Edaphobacter</taxon>
    </lineage>
</organism>
<dbReference type="InterPro" id="IPR043502">
    <property type="entry name" value="DNA/RNA_pol_sf"/>
</dbReference>
<protein>
    <submittedName>
        <fullName evidence="3">Protein ImuB</fullName>
    </submittedName>
</protein>
<keyword evidence="4" id="KW-1185">Reference proteome</keyword>
<dbReference type="EMBL" id="RSDW01000001">
    <property type="protein sequence ID" value="RSL18726.1"/>
    <property type="molecule type" value="Genomic_DNA"/>
</dbReference>
<evidence type="ECO:0000313" key="3">
    <source>
        <dbReference type="EMBL" id="RSL18726.1"/>
    </source>
</evidence>
<gene>
    <name evidence="3" type="ORF">EDE15_4325</name>
</gene>
<dbReference type="Proteomes" id="UP000269669">
    <property type="component" value="Unassembled WGS sequence"/>
</dbReference>
<dbReference type="SUPFAM" id="SSF56672">
    <property type="entry name" value="DNA/RNA polymerases"/>
    <property type="match status" value="1"/>
</dbReference>
<sequence length="503" mass="55367">MGYAAIYIPEFPSLAWLRLEPSARPRAIAVVEGSAPLERIVSFNRASKELGLKHGMSKVQADTSGQILFHARSIAEEEAALDVVVEAAEAFSPRVQIIASPVNQYAKSKQPAAVLLLDQTGTEKLFGSARSFAEKLRKALHDLDFPSNVAVAPNAEASLLLARSYSGVTQVDQRDVQAKLAPLSLSMLRCEGAPLATLTRWGIRNLGELAALPETALVSRIGQQGRRLRRLALGVEDHLLVPEDPAFVLSDHVLLDTPLESMESLLFILSPMLEKLLKQAINHAYALRSVTTTLELEKRTPHQLEVRPAVPVQNKDLLLKLLNLKLQSDPPQAGILGVTLAAEPAVPQVSQRGLFQAQFPEPDKLDLLLARLKSIVGEANVGSPVLCNSHRDDEFRMGPFQPTAGGTERPPKSKTVRSTLRRFRPLQPARVVFRGAAPSLLFWNGERLELGDVTGPWQSSGYWWDGRQWEADEWDAIVAQPPQALRLRHEPKPGSWYVAGQYD</sequence>
<dbReference type="AlphaFoldDB" id="A0A3R9QKI9"/>
<proteinExistence type="predicted"/>
<evidence type="ECO:0000259" key="2">
    <source>
        <dbReference type="Pfam" id="PF00817"/>
    </source>
</evidence>
<dbReference type="OrthoDB" id="106651at2"/>
<keyword evidence="1" id="KW-0227">DNA damage</keyword>
<dbReference type="RefSeq" id="WP_125487043.1">
    <property type="nucleotide sequence ID" value="NZ_RSDW01000001.1"/>
</dbReference>
<dbReference type="InterPro" id="IPR001126">
    <property type="entry name" value="UmuC"/>
</dbReference>
<dbReference type="InterPro" id="IPR050356">
    <property type="entry name" value="SulA_CellDiv_inhibitor"/>
</dbReference>
<dbReference type="PANTHER" id="PTHR35369:SF2">
    <property type="entry name" value="BLR3025 PROTEIN"/>
    <property type="match status" value="1"/>
</dbReference>
<name>A0A3R9QKI9_9BACT</name>
<reference evidence="3 4" key="1">
    <citation type="submission" date="2018-12" db="EMBL/GenBank/DDBJ databases">
        <title>Sequencing of bacterial isolates from soil warming experiment in Harvard Forest, Massachusetts, USA.</title>
        <authorList>
            <person name="Deangelis K."/>
        </authorList>
    </citation>
    <scope>NUCLEOTIDE SEQUENCE [LARGE SCALE GENOMIC DNA]</scope>
    <source>
        <strain evidence="3 4">EB153</strain>
    </source>
</reference>
<dbReference type="PANTHER" id="PTHR35369">
    <property type="entry name" value="BLR3025 PROTEIN-RELATED"/>
    <property type="match status" value="1"/>
</dbReference>
<dbReference type="Pfam" id="PF00817">
    <property type="entry name" value="IMS"/>
    <property type="match status" value="1"/>
</dbReference>
<feature type="domain" description="UmuC" evidence="2">
    <location>
        <begin position="9"/>
        <end position="158"/>
    </location>
</feature>